<evidence type="ECO:0000256" key="2">
    <source>
        <dbReference type="ARBA" id="ARBA00007395"/>
    </source>
</evidence>
<dbReference type="GO" id="GO:0009055">
    <property type="term" value="F:electron transfer activity"/>
    <property type="evidence" value="ECO:0007669"/>
    <property type="project" value="TreeGrafter"/>
</dbReference>
<organism evidence="13 14">
    <name type="scientific">Candidatus Desulfatifera sulfidica</name>
    <dbReference type="NCBI Taxonomy" id="2841691"/>
    <lineage>
        <taxon>Bacteria</taxon>
        <taxon>Pseudomonadati</taxon>
        <taxon>Thermodesulfobacteriota</taxon>
        <taxon>Desulfobulbia</taxon>
        <taxon>Desulfobulbales</taxon>
        <taxon>Desulfobulbaceae</taxon>
        <taxon>Candidatus Desulfatifera</taxon>
    </lineage>
</organism>
<gene>
    <name evidence="13" type="primary">nrfH</name>
    <name evidence="13" type="ORF">H8E79_01885</name>
</gene>
<comment type="subcellular location">
    <subcellularLocation>
        <location evidence="1">Cell membrane</location>
    </subcellularLocation>
</comment>
<keyword evidence="8" id="KW-0249">Electron transport</keyword>
<evidence type="ECO:0000256" key="10">
    <source>
        <dbReference type="ARBA" id="ARBA00023004"/>
    </source>
</evidence>
<accession>A0A8J6N993</accession>
<evidence type="ECO:0000256" key="11">
    <source>
        <dbReference type="ARBA" id="ARBA00023136"/>
    </source>
</evidence>
<evidence type="ECO:0000256" key="6">
    <source>
        <dbReference type="ARBA" id="ARBA00022692"/>
    </source>
</evidence>
<comment type="caution">
    <text evidence="13">The sequence shown here is derived from an EMBL/GenBank/DDBJ whole genome shotgun (WGS) entry which is preliminary data.</text>
</comment>
<dbReference type="GO" id="GO:0005886">
    <property type="term" value="C:plasma membrane"/>
    <property type="evidence" value="ECO:0007669"/>
    <property type="project" value="UniProtKB-SubCell"/>
</dbReference>
<keyword evidence="7" id="KW-0479">Metal-binding</keyword>
<dbReference type="InterPro" id="IPR051174">
    <property type="entry name" value="Cytochrome_c-type_ET"/>
</dbReference>
<dbReference type="SUPFAM" id="SSF48695">
    <property type="entry name" value="Multiheme cytochromes"/>
    <property type="match status" value="1"/>
</dbReference>
<dbReference type="Proteomes" id="UP000599024">
    <property type="component" value="Unassembled WGS sequence"/>
</dbReference>
<evidence type="ECO:0000256" key="9">
    <source>
        <dbReference type="ARBA" id="ARBA00022989"/>
    </source>
</evidence>
<dbReference type="EMBL" id="JACNLK010000022">
    <property type="protein sequence ID" value="MBC8207900.1"/>
    <property type="molecule type" value="Genomic_DNA"/>
</dbReference>
<dbReference type="NCBIfam" id="TIGR03153">
    <property type="entry name" value="cytochr_NrfH"/>
    <property type="match status" value="1"/>
</dbReference>
<keyword evidence="5" id="KW-0349">Heme</keyword>
<keyword evidence="6" id="KW-0812">Transmembrane</keyword>
<evidence type="ECO:0000256" key="1">
    <source>
        <dbReference type="ARBA" id="ARBA00004236"/>
    </source>
</evidence>
<feature type="domain" description="NapC/NirT cytochrome c N-terminal" evidence="12">
    <location>
        <begin position="5"/>
        <end position="153"/>
    </location>
</feature>
<evidence type="ECO:0000256" key="5">
    <source>
        <dbReference type="ARBA" id="ARBA00022617"/>
    </source>
</evidence>
<sequence>MKYIATVSVVVAVGLFAYVVNASNMMSYLSSDPKVCINCHTMNTHYATWQHSSHRNRATCVECHLPRDSFANKMFAKSRDGLKHSVAMTLRSYGLNIRATEDASDRIQANCIMCHQEMVSQMAINTSLYQVAGAESVVDRRCWDCHREVPHGVNTNLTSTPDNIGVKEL</sequence>
<dbReference type="GO" id="GO:0022900">
    <property type="term" value="P:electron transport chain"/>
    <property type="evidence" value="ECO:0007669"/>
    <property type="project" value="InterPro"/>
</dbReference>
<name>A0A8J6N993_9BACT</name>
<keyword evidence="3" id="KW-0813">Transport</keyword>
<keyword evidence="13" id="KW-0560">Oxidoreductase</keyword>
<dbReference type="InterPro" id="IPR036280">
    <property type="entry name" value="Multihaem_cyt_sf"/>
</dbReference>
<dbReference type="InterPro" id="IPR038266">
    <property type="entry name" value="NapC/NirT_cytc_sf"/>
</dbReference>
<evidence type="ECO:0000259" key="12">
    <source>
        <dbReference type="Pfam" id="PF03264"/>
    </source>
</evidence>
<dbReference type="InterPro" id="IPR005126">
    <property type="entry name" value="NapC/NirT_cyt_c_N"/>
</dbReference>
<dbReference type="GO" id="GO:0046872">
    <property type="term" value="F:metal ion binding"/>
    <property type="evidence" value="ECO:0007669"/>
    <property type="project" value="UniProtKB-KW"/>
</dbReference>
<evidence type="ECO:0000256" key="8">
    <source>
        <dbReference type="ARBA" id="ARBA00022982"/>
    </source>
</evidence>
<dbReference type="Pfam" id="PF03264">
    <property type="entry name" value="Cytochrom_NNT"/>
    <property type="match status" value="1"/>
</dbReference>
<keyword evidence="4" id="KW-1003">Cell membrane</keyword>
<proteinExistence type="inferred from homology"/>
<dbReference type="Gene3D" id="1.10.3820.10">
    <property type="entry name" value="Di-heme elbow motif domain"/>
    <property type="match status" value="1"/>
</dbReference>
<dbReference type="PANTHER" id="PTHR30333:SF1">
    <property type="entry name" value="CYTOCHROME C-TYPE PROTEIN NAPC"/>
    <property type="match status" value="1"/>
</dbReference>
<keyword evidence="10" id="KW-0408">Iron</keyword>
<evidence type="ECO:0000256" key="4">
    <source>
        <dbReference type="ARBA" id="ARBA00022475"/>
    </source>
</evidence>
<reference evidence="13 14" key="1">
    <citation type="submission" date="2020-08" db="EMBL/GenBank/DDBJ databases">
        <title>Bridging the membrane lipid divide: bacteria of the FCB group superphylum have the potential to synthesize archaeal ether lipids.</title>
        <authorList>
            <person name="Villanueva L."/>
            <person name="Von Meijenfeldt F.A.B."/>
            <person name="Westbye A.B."/>
            <person name="Yadav S."/>
            <person name="Hopmans E.C."/>
            <person name="Dutilh B.E."/>
            <person name="Sinninghe Damste J.S."/>
        </authorList>
    </citation>
    <scope>NUCLEOTIDE SEQUENCE [LARGE SCALE GENOMIC DNA]</scope>
    <source>
        <strain evidence="13">NIOZ-UU81</strain>
    </source>
</reference>
<protein>
    <submittedName>
        <fullName evidence="13">Cytochrome c nitrite reductase small subunit</fullName>
        <ecNumber evidence="13">1.7.2.2</ecNumber>
    </submittedName>
</protein>
<keyword evidence="9" id="KW-1133">Transmembrane helix</keyword>
<dbReference type="PANTHER" id="PTHR30333">
    <property type="entry name" value="CYTOCHROME C-TYPE PROTEIN"/>
    <property type="match status" value="1"/>
</dbReference>
<dbReference type="InterPro" id="IPR017571">
    <property type="entry name" value="NrfH"/>
</dbReference>
<evidence type="ECO:0000256" key="7">
    <source>
        <dbReference type="ARBA" id="ARBA00022723"/>
    </source>
</evidence>
<dbReference type="GO" id="GO:0009061">
    <property type="term" value="P:anaerobic respiration"/>
    <property type="evidence" value="ECO:0007669"/>
    <property type="project" value="TreeGrafter"/>
</dbReference>
<dbReference type="EC" id="1.7.2.2" evidence="13"/>
<evidence type="ECO:0000256" key="3">
    <source>
        <dbReference type="ARBA" id="ARBA00022448"/>
    </source>
</evidence>
<dbReference type="AlphaFoldDB" id="A0A8J6N993"/>
<evidence type="ECO:0000313" key="13">
    <source>
        <dbReference type="EMBL" id="MBC8207900.1"/>
    </source>
</evidence>
<comment type="similarity">
    <text evidence="2">Belongs to the NapC/NirT/NrfH family.</text>
</comment>
<evidence type="ECO:0000313" key="14">
    <source>
        <dbReference type="Proteomes" id="UP000599024"/>
    </source>
</evidence>
<dbReference type="GO" id="GO:0042279">
    <property type="term" value="F:nitrite reductase (cytochrome, ammonia-forming) activity"/>
    <property type="evidence" value="ECO:0007669"/>
    <property type="project" value="UniProtKB-EC"/>
</dbReference>
<keyword evidence="11" id="KW-0472">Membrane</keyword>